<evidence type="ECO:0000313" key="2">
    <source>
        <dbReference type="Proteomes" id="UP000006038"/>
    </source>
</evidence>
<dbReference type="AlphaFoldDB" id="J3LL68"/>
<name>J3LL68_ORYBR</name>
<proteinExistence type="predicted"/>
<accession>J3LL68</accession>
<dbReference type="HOGENOM" id="CLU_2472655_0_0_1"/>
<reference evidence="1" key="1">
    <citation type="journal article" date="2013" name="Nat. Commun.">
        <title>Whole-genome sequencing of Oryza brachyantha reveals mechanisms underlying Oryza genome evolution.</title>
        <authorList>
            <person name="Chen J."/>
            <person name="Huang Q."/>
            <person name="Gao D."/>
            <person name="Wang J."/>
            <person name="Lang Y."/>
            <person name="Liu T."/>
            <person name="Li B."/>
            <person name="Bai Z."/>
            <person name="Luis Goicoechea J."/>
            <person name="Liang C."/>
            <person name="Chen C."/>
            <person name="Zhang W."/>
            <person name="Sun S."/>
            <person name="Liao Y."/>
            <person name="Zhang X."/>
            <person name="Yang L."/>
            <person name="Song C."/>
            <person name="Wang M."/>
            <person name="Shi J."/>
            <person name="Liu G."/>
            <person name="Liu J."/>
            <person name="Zhou H."/>
            <person name="Zhou W."/>
            <person name="Yu Q."/>
            <person name="An N."/>
            <person name="Chen Y."/>
            <person name="Cai Q."/>
            <person name="Wang B."/>
            <person name="Liu B."/>
            <person name="Min J."/>
            <person name="Huang Y."/>
            <person name="Wu H."/>
            <person name="Li Z."/>
            <person name="Zhang Y."/>
            <person name="Yin Y."/>
            <person name="Song W."/>
            <person name="Jiang J."/>
            <person name="Jackson S.A."/>
            <person name="Wing R.A."/>
            <person name="Wang J."/>
            <person name="Chen M."/>
        </authorList>
    </citation>
    <scope>NUCLEOTIDE SEQUENCE [LARGE SCALE GENOMIC DNA]</scope>
    <source>
        <strain evidence="1">cv. IRGC 101232</strain>
    </source>
</reference>
<dbReference type="Gramene" id="OB03G17940.1">
    <property type="protein sequence ID" value="OB03G17940.1"/>
    <property type="gene ID" value="OB03G17940"/>
</dbReference>
<evidence type="ECO:0000313" key="1">
    <source>
        <dbReference type="EnsemblPlants" id="OB03G17940.1"/>
    </source>
</evidence>
<dbReference type="EnsemblPlants" id="OB03G17940.1">
    <property type="protein sequence ID" value="OB03G17940.1"/>
    <property type="gene ID" value="OB03G17940"/>
</dbReference>
<organism evidence="1">
    <name type="scientific">Oryza brachyantha</name>
    <name type="common">malo sina</name>
    <dbReference type="NCBI Taxonomy" id="4533"/>
    <lineage>
        <taxon>Eukaryota</taxon>
        <taxon>Viridiplantae</taxon>
        <taxon>Streptophyta</taxon>
        <taxon>Embryophyta</taxon>
        <taxon>Tracheophyta</taxon>
        <taxon>Spermatophyta</taxon>
        <taxon>Magnoliopsida</taxon>
        <taxon>Liliopsida</taxon>
        <taxon>Poales</taxon>
        <taxon>Poaceae</taxon>
        <taxon>BOP clade</taxon>
        <taxon>Oryzoideae</taxon>
        <taxon>Oryzeae</taxon>
        <taxon>Oryzinae</taxon>
        <taxon>Oryza</taxon>
    </lineage>
</organism>
<protein>
    <submittedName>
        <fullName evidence="1">Uncharacterized protein</fullName>
    </submittedName>
</protein>
<keyword evidence="2" id="KW-1185">Reference proteome</keyword>
<dbReference type="Proteomes" id="UP000006038">
    <property type="component" value="Chromosome 3"/>
</dbReference>
<sequence>MSNNRTLIYKVSKEEKIKYLDSEYVQMFSEGTDVYNRRLFNQFYPVYYCINVGTLVLTDGIQRFRAEHKQAHSLIIFGNHKTLQAVSL</sequence>
<reference evidence="1" key="2">
    <citation type="submission" date="2013-04" db="UniProtKB">
        <authorList>
            <consortium name="EnsemblPlants"/>
        </authorList>
    </citation>
    <scope>IDENTIFICATION</scope>
</reference>